<dbReference type="Proteomes" id="UP000297714">
    <property type="component" value="Unassembled WGS sequence"/>
</dbReference>
<sequence length="269" mass="29644">MKKVVALLLSFILVLSLTSCNTSGSTSSLTLSSKETLSSETLSNSESNSTELSSHENSIVPSTKISEKDKEQLKNISVTYRADSLYNDAGKQRMIVIIENKGDKIFNGDVAVTFWSDDQSLGSDIFPVKELKPGNNGRGEIYIIPDRDFNFIYDISDYSFTEDTVGSNGKEDEKMSKVLTQKMYENFGGCGNKAFTTSWYPYIKKLTVYKNNDNYYVIAITSSNKEEVVNHIGNAVFGNTASGDGVDGILMNGVIVKDEAGKILFKKSK</sequence>
<dbReference type="RefSeq" id="WP_135661147.1">
    <property type="nucleotide sequence ID" value="NZ_SRMQ01000018.1"/>
</dbReference>
<dbReference type="PROSITE" id="PS51257">
    <property type="entry name" value="PROKAR_LIPOPROTEIN"/>
    <property type="match status" value="1"/>
</dbReference>
<keyword evidence="2" id="KW-0732">Signal</keyword>
<feature type="region of interest" description="Disordered" evidence="1">
    <location>
        <begin position="39"/>
        <end position="66"/>
    </location>
</feature>
<dbReference type="EMBL" id="SRMQ01000018">
    <property type="protein sequence ID" value="TGJ75423.1"/>
    <property type="molecule type" value="Genomic_DNA"/>
</dbReference>
<accession>A0A4Z0Y940</accession>
<comment type="caution">
    <text evidence="3">The sequence shown here is derived from an EMBL/GenBank/DDBJ whole genome shotgun (WGS) entry which is preliminary data.</text>
</comment>
<organism evidence="3 4">
    <name type="scientific">Caproiciproducens galactitolivorans</name>
    <dbReference type="NCBI Taxonomy" id="642589"/>
    <lineage>
        <taxon>Bacteria</taxon>
        <taxon>Bacillati</taxon>
        <taxon>Bacillota</taxon>
        <taxon>Clostridia</taxon>
        <taxon>Eubacteriales</taxon>
        <taxon>Acutalibacteraceae</taxon>
        <taxon>Caproiciproducens</taxon>
    </lineage>
</organism>
<evidence type="ECO:0000256" key="2">
    <source>
        <dbReference type="SAM" id="SignalP"/>
    </source>
</evidence>
<keyword evidence="4" id="KW-1185">Reference proteome</keyword>
<evidence type="ECO:0000313" key="4">
    <source>
        <dbReference type="Proteomes" id="UP000297714"/>
    </source>
</evidence>
<name>A0A4Z0Y940_9FIRM</name>
<dbReference type="AlphaFoldDB" id="A0A4Z0Y940"/>
<gene>
    <name evidence="3" type="ORF">CAGA_24480</name>
</gene>
<evidence type="ECO:0000256" key="1">
    <source>
        <dbReference type="SAM" id="MobiDB-lite"/>
    </source>
</evidence>
<protein>
    <submittedName>
        <fullName evidence="3">Uncharacterized protein</fullName>
    </submittedName>
</protein>
<feature type="chain" id="PRO_5039588751" evidence="2">
    <location>
        <begin position="22"/>
        <end position="269"/>
    </location>
</feature>
<proteinExistence type="predicted"/>
<feature type="compositionally biased region" description="Low complexity" evidence="1">
    <location>
        <begin position="39"/>
        <end position="58"/>
    </location>
</feature>
<reference evidence="3 4" key="1">
    <citation type="submission" date="2019-04" db="EMBL/GenBank/DDBJ databases">
        <authorList>
            <person name="Poehlein A."/>
            <person name="Bengelsdorf F.R."/>
            <person name="Duerre P."/>
            <person name="Daniel R."/>
        </authorList>
    </citation>
    <scope>NUCLEOTIDE SEQUENCE [LARGE SCALE GENOMIC DNA]</scope>
    <source>
        <strain evidence="3 4">BS-1</strain>
    </source>
</reference>
<evidence type="ECO:0000313" key="3">
    <source>
        <dbReference type="EMBL" id="TGJ75423.1"/>
    </source>
</evidence>
<feature type="signal peptide" evidence="2">
    <location>
        <begin position="1"/>
        <end position="21"/>
    </location>
</feature>